<evidence type="ECO:0000256" key="5">
    <source>
        <dbReference type="SAM" id="SignalP"/>
    </source>
</evidence>
<dbReference type="InterPro" id="IPR006059">
    <property type="entry name" value="SBP"/>
</dbReference>
<accession>A0A1I6G3G1</accession>
<evidence type="ECO:0000313" key="6">
    <source>
        <dbReference type="EMBL" id="SFR36758.1"/>
    </source>
</evidence>
<gene>
    <name evidence="6" type="ORF">SAMN04488591_0710</name>
</gene>
<dbReference type="PROSITE" id="PS51257">
    <property type="entry name" value="PROKAR_LIPOPROTEIN"/>
    <property type="match status" value="1"/>
</dbReference>
<name>A0A1I6G3G1_9MICO</name>
<protein>
    <submittedName>
        <fullName evidence="6">Putative spermidine/putrescine transport system substrate-binding protein</fullName>
    </submittedName>
</protein>
<keyword evidence="3 5" id="KW-0732">Signal</keyword>
<evidence type="ECO:0000256" key="4">
    <source>
        <dbReference type="ARBA" id="ARBA00022764"/>
    </source>
</evidence>
<reference evidence="7" key="1">
    <citation type="submission" date="2016-10" db="EMBL/GenBank/DDBJ databases">
        <authorList>
            <person name="Varghese N."/>
            <person name="Submissions S."/>
        </authorList>
    </citation>
    <scope>NUCLEOTIDE SEQUENCE [LARGE SCALE GENOMIC DNA]</scope>
    <source>
        <strain evidence="7">CL127</strain>
    </source>
</reference>
<dbReference type="GO" id="GO:0042597">
    <property type="term" value="C:periplasmic space"/>
    <property type="evidence" value="ECO:0007669"/>
    <property type="project" value="UniProtKB-SubCell"/>
</dbReference>
<evidence type="ECO:0000256" key="1">
    <source>
        <dbReference type="ARBA" id="ARBA00004418"/>
    </source>
</evidence>
<dbReference type="GO" id="GO:0015846">
    <property type="term" value="P:polyamine transport"/>
    <property type="evidence" value="ECO:0007669"/>
    <property type="project" value="InterPro"/>
</dbReference>
<keyword evidence="4" id="KW-0574">Periplasm</keyword>
<evidence type="ECO:0000256" key="2">
    <source>
        <dbReference type="ARBA" id="ARBA00022448"/>
    </source>
</evidence>
<evidence type="ECO:0000256" key="3">
    <source>
        <dbReference type="ARBA" id="ARBA00022729"/>
    </source>
</evidence>
<keyword evidence="2" id="KW-0813">Transport</keyword>
<evidence type="ECO:0000313" key="7">
    <source>
        <dbReference type="Proteomes" id="UP000198877"/>
    </source>
</evidence>
<dbReference type="GO" id="GO:0019808">
    <property type="term" value="F:polyamine binding"/>
    <property type="evidence" value="ECO:0007669"/>
    <property type="project" value="InterPro"/>
</dbReference>
<dbReference type="EMBL" id="FOYR01000001">
    <property type="protein sequence ID" value="SFR36758.1"/>
    <property type="molecule type" value="Genomic_DNA"/>
</dbReference>
<dbReference type="Pfam" id="PF13416">
    <property type="entry name" value="SBP_bac_8"/>
    <property type="match status" value="1"/>
</dbReference>
<dbReference type="InterPro" id="IPR001188">
    <property type="entry name" value="Sperm_putr-bd"/>
</dbReference>
<dbReference type="SUPFAM" id="SSF53850">
    <property type="entry name" value="Periplasmic binding protein-like II"/>
    <property type="match status" value="1"/>
</dbReference>
<dbReference type="RefSeq" id="WP_091735325.1">
    <property type="nucleotide sequence ID" value="NZ_FOYR01000001.1"/>
</dbReference>
<dbReference type="PANTHER" id="PTHR30222:SF18">
    <property type="entry name" value="BIFUNCTIONAL POLYHYDROXYBUTYRATE SYNTHASE _ ABC TRANSPORTER PERIPLASMIC BINDING PROTEIN-RELATED"/>
    <property type="match status" value="1"/>
</dbReference>
<dbReference type="PANTHER" id="PTHR30222">
    <property type="entry name" value="SPERMIDINE/PUTRESCINE-BINDING PERIPLASMIC PROTEIN"/>
    <property type="match status" value="1"/>
</dbReference>
<dbReference type="CDD" id="cd13588">
    <property type="entry name" value="PBP2_polyamine_1"/>
    <property type="match status" value="1"/>
</dbReference>
<organism evidence="6 7">
    <name type="scientific">Microbacterium azadirachtae</name>
    <dbReference type="NCBI Taxonomy" id="582680"/>
    <lineage>
        <taxon>Bacteria</taxon>
        <taxon>Bacillati</taxon>
        <taxon>Actinomycetota</taxon>
        <taxon>Actinomycetes</taxon>
        <taxon>Micrococcales</taxon>
        <taxon>Microbacteriaceae</taxon>
        <taxon>Microbacterium</taxon>
    </lineage>
</organism>
<dbReference type="Gene3D" id="3.40.190.10">
    <property type="entry name" value="Periplasmic binding protein-like II"/>
    <property type="match status" value="2"/>
</dbReference>
<proteinExistence type="predicted"/>
<sequence length="391" mass="42224">MRKNALPALAALGLTTVALAALTGCGTAGSSGGGGTGPVDKLGKNEGAVKILAWPGYVEDGSNDPKVDWVSEFTQSTGCKVEAKTFGTSDEALNLMKTGDYDVVSASGDASLRLIASGDVVEVNTKLLKNYDGIFPFLKDRAWNTVDGKHYGVPHGYGANLLMYNTEAFPTAPTSWDVVFDKASEHKGKITAYDSPIYIADAAVYLMAHKPELKITNPYALDQKQFDAAVSLLKEQRPNISEYWGDYLKEVQSFQSGDSVAGTTWQVIQNTLEGEGGKTAVVLPDEGATGWSDTWMISSKAKNPNCAYAWLDYISSPKANAQATAFFGEAPSSEKACDFRDDCASYHAGDAEYAKKIWYWTTPIAKCLDGRADVKCIDYAGWTTAWQQIRN</sequence>
<feature type="chain" id="PRO_5011465103" evidence="5">
    <location>
        <begin position="21"/>
        <end position="391"/>
    </location>
</feature>
<dbReference type="Proteomes" id="UP000198877">
    <property type="component" value="Unassembled WGS sequence"/>
</dbReference>
<feature type="signal peptide" evidence="5">
    <location>
        <begin position="1"/>
        <end position="20"/>
    </location>
</feature>
<comment type="subcellular location">
    <subcellularLocation>
        <location evidence="1">Periplasm</location>
    </subcellularLocation>
</comment>
<dbReference type="AlphaFoldDB" id="A0A1I6G3G1"/>
<dbReference type="PRINTS" id="PR00909">
    <property type="entry name" value="SPERMDNBNDNG"/>
</dbReference>